<dbReference type="PhylomeDB" id="E9HCH2"/>
<dbReference type="InParanoid" id="E9HCH2"/>
<evidence type="ECO:0000313" key="1">
    <source>
        <dbReference type="EMBL" id="EFX70535.1"/>
    </source>
</evidence>
<sequence>MYTDSEIGSILKAAGYSCRHRKRPIKDLGLQYQSKIRRKANHFMEIWESNGVPTENWNILKDCKDLVGKYGLYEAISDSNDTVCVELMFEPTTDEYCDEDHTIQTENDLGFNDIQSHRKPTLSLLALLQHFAVYTANQNHSDLTYLLMLLKFYEPEANYSMLPNTGKELVKIDRLDWQPNETETSRNLPPASPVGDGKYLHFGLESALSGTSPGIVYRDADLFQFVNVYVDDPHLLPKAIVKRIEAFDPLFTANLAQKRLLSENRGPVLEHDLPHYEVDVFIDESKPFRAKDAASVTPILGRIHSIRPNSESNEVCKANDASLPPFVALFPTMRSYLKQSKGHSGYWACDRCIQKGERFGDSTVIVMRNVNAPLRNDVDFLSYHVNDFSDDNHLDPNLISPFVRLNFPMVTGFVIDPMHTMIEGAFGRRLVGFSSVPSEGKLNKTESAEVNNRIAVYKSWKVNDFDRYVENLSGCRNYKMHVKRQFLYYHLYPVFEGILPDFDLDHIMMLQFSMLLLGSFESQPDPQSDIVKAQQILNMYAVGLSERDIPCRFVSHQITHITQDVAKYKCGVEKISAFQYESFIVFFS</sequence>
<dbReference type="PANTHER" id="PTHR33053">
    <property type="entry name" value="PROTEIN, PUTATIVE-RELATED"/>
    <property type="match status" value="1"/>
</dbReference>
<dbReference type="EMBL" id="GL732620">
    <property type="protein sequence ID" value="EFX70535.1"/>
    <property type="molecule type" value="Genomic_DNA"/>
</dbReference>
<gene>
    <name evidence="1" type="ORF">DAPPUDRAFT_112641</name>
</gene>
<organism evidence="1 2">
    <name type="scientific">Daphnia pulex</name>
    <name type="common">Water flea</name>
    <dbReference type="NCBI Taxonomy" id="6669"/>
    <lineage>
        <taxon>Eukaryota</taxon>
        <taxon>Metazoa</taxon>
        <taxon>Ecdysozoa</taxon>
        <taxon>Arthropoda</taxon>
        <taxon>Crustacea</taxon>
        <taxon>Branchiopoda</taxon>
        <taxon>Diplostraca</taxon>
        <taxon>Cladocera</taxon>
        <taxon>Anomopoda</taxon>
        <taxon>Daphniidae</taxon>
        <taxon>Daphnia</taxon>
    </lineage>
</organism>
<protein>
    <submittedName>
        <fullName evidence="1">Uncharacterized protein</fullName>
    </submittedName>
</protein>
<accession>E9HCH2</accession>
<dbReference type="Proteomes" id="UP000000305">
    <property type="component" value="Unassembled WGS sequence"/>
</dbReference>
<name>E9HCH2_DAPPU</name>
<proteinExistence type="predicted"/>
<evidence type="ECO:0000313" key="2">
    <source>
        <dbReference type="Proteomes" id="UP000000305"/>
    </source>
</evidence>
<dbReference type="PANTHER" id="PTHR33053:SF9">
    <property type="entry name" value="AGAP000105-PA"/>
    <property type="match status" value="1"/>
</dbReference>
<dbReference type="KEGG" id="dpx:DAPPUDRAFT_112641"/>
<dbReference type="OrthoDB" id="6386173at2759"/>
<keyword evidence="2" id="KW-1185">Reference proteome</keyword>
<dbReference type="HOGENOM" id="CLU_004416_4_0_1"/>
<reference evidence="1 2" key="1">
    <citation type="journal article" date="2011" name="Science">
        <title>The ecoresponsive genome of Daphnia pulex.</title>
        <authorList>
            <person name="Colbourne J.K."/>
            <person name="Pfrender M.E."/>
            <person name="Gilbert D."/>
            <person name="Thomas W.K."/>
            <person name="Tucker A."/>
            <person name="Oakley T.H."/>
            <person name="Tokishita S."/>
            <person name="Aerts A."/>
            <person name="Arnold G.J."/>
            <person name="Basu M.K."/>
            <person name="Bauer D.J."/>
            <person name="Caceres C.E."/>
            <person name="Carmel L."/>
            <person name="Casola C."/>
            <person name="Choi J.H."/>
            <person name="Detter J.C."/>
            <person name="Dong Q."/>
            <person name="Dusheyko S."/>
            <person name="Eads B.D."/>
            <person name="Frohlich T."/>
            <person name="Geiler-Samerotte K.A."/>
            <person name="Gerlach D."/>
            <person name="Hatcher P."/>
            <person name="Jogdeo S."/>
            <person name="Krijgsveld J."/>
            <person name="Kriventseva E.V."/>
            <person name="Kultz D."/>
            <person name="Laforsch C."/>
            <person name="Lindquist E."/>
            <person name="Lopez J."/>
            <person name="Manak J.R."/>
            <person name="Muller J."/>
            <person name="Pangilinan J."/>
            <person name="Patwardhan R.P."/>
            <person name="Pitluck S."/>
            <person name="Pritham E.J."/>
            <person name="Rechtsteiner A."/>
            <person name="Rho M."/>
            <person name="Rogozin I.B."/>
            <person name="Sakarya O."/>
            <person name="Salamov A."/>
            <person name="Schaack S."/>
            <person name="Shapiro H."/>
            <person name="Shiga Y."/>
            <person name="Skalitzky C."/>
            <person name="Smith Z."/>
            <person name="Souvorov A."/>
            <person name="Sung W."/>
            <person name="Tang Z."/>
            <person name="Tsuchiya D."/>
            <person name="Tu H."/>
            <person name="Vos H."/>
            <person name="Wang M."/>
            <person name="Wolf Y.I."/>
            <person name="Yamagata H."/>
            <person name="Yamada T."/>
            <person name="Ye Y."/>
            <person name="Shaw J.R."/>
            <person name="Andrews J."/>
            <person name="Crease T.J."/>
            <person name="Tang H."/>
            <person name="Lucas S.M."/>
            <person name="Robertson H.M."/>
            <person name="Bork P."/>
            <person name="Koonin E.V."/>
            <person name="Zdobnov E.M."/>
            <person name="Grigoriev I.V."/>
            <person name="Lynch M."/>
            <person name="Boore J.L."/>
        </authorList>
    </citation>
    <scope>NUCLEOTIDE SEQUENCE [LARGE SCALE GENOMIC DNA]</scope>
</reference>
<dbReference type="AlphaFoldDB" id="E9HCH2"/>